<evidence type="ECO:0000256" key="1">
    <source>
        <dbReference type="SAM" id="MobiDB-lite"/>
    </source>
</evidence>
<feature type="compositionally biased region" description="Acidic residues" evidence="1">
    <location>
        <begin position="130"/>
        <end position="142"/>
    </location>
</feature>
<dbReference type="GO" id="GO:0005634">
    <property type="term" value="C:nucleus"/>
    <property type="evidence" value="ECO:0007669"/>
    <property type="project" value="InterPro"/>
</dbReference>
<dbReference type="InterPro" id="IPR007180">
    <property type="entry name" value="DUF382"/>
</dbReference>
<feature type="compositionally biased region" description="Acidic residues" evidence="1">
    <location>
        <begin position="427"/>
        <end position="450"/>
    </location>
</feature>
<dbReference type="Pfam" id="PF04037">
    <property type="entry name" value="DUF382"/>
    <property type="match status" value="1"/>
</dbReference>
<protein>
    <recommendedName>
        <fullName evidence="2">PSP proline-rich domain-containing protein</fullName>
    </recommendedName>
</protein>
<proteinExistence type="predicted"/>
<feature type="compositionally biased region" description="Acidic residues" evidence="1">
    <location>
        <begin position="1"/>
        <end position="10"/>
    </location>
</feature>
<reference evidence="3" key="1">
    <citation type="submission" date="2021-01" db="EMBL/GenBank/DDBJ databases">
        <authorList>
            <person name="Corre E."/>
            <person name="Pelletier E."/>
            <person name="Niang G."/>
            <person name="Scheremetjew M."/>
            <person name="Finn R."/>
            <person name="Kale V."/>
            <person name="Holt S."/>
            <person name="Cochrane G."/>
            <person name="Meng A."/>
            <person name="Brown T."/>
            <person name="Cohen L."/>
        </authorList>
    </citation>
    <scope>NUCLEOTIDE SEQUENCE</scope>
    <source>
        <strain evidence="3">SAG 11-49</strain>
    </source>
</reference>
<organism evidence="3">
    <name type="scientific">Chlamydomonas leiostraca</name>
    <dbReference type="NCBI Taxonomy" id="1034604"/>
    <lineage>
        <taxon>Eukaryota</taxon>
        <taxon>Viridiplantae</taxon>
        <taxon>Chlorophyta</taxon>
        <taxon>core chlorophytes</taxon>
        <taxon>Chlorophyceae</taxon>
        <taxon>CS clade</taxon>
        <taxon>Chlamydomonadales</taxon>
        <taxon>Chlamydomonadaceae</taxon>
        <taxon>Chlamydomonas</taxon>
    </lineage>
</organism>
<dbReference type="PANTHER" id="PTHR12785">
    <property type="entry name" value="SPLICING FACTOR 3B"/>
    <property type="match status" value="1"/>
</dbReference>
<evidence type="ECO:0000259" key="2">
    <source>
        <dbReference type="SMART" id="SM00581"/>
    </source>
</evidence>
<accession>A0A7S0RWY4</accession>
<feature type="region of interest" description="Disordered" evidence="1">
    <location>
        <begin position="1"/>
        <end position="65"/>
    </location>
</feature>
<feature type="region of interest" description="Disordered" evidence="1">
    <location>
        <begin position="406"/>
        <end position="451"/>
    </location>
</feature>
<dbReference type="EMBL" id="HBFB01026528">
    <property type="protein sequence ID" value="CAD8690046.1"/>
    <property type="molecule type" value="Transcribed_RNA"/>
</dbReference>
<dbReference type="PANTHER" id="PTHR12785:SF6">
    <property type="entry name" value="SPLICING FACTOR 3B SUBUNIT 2"/>
    <property type="match status" value="1"/>
</dbReference>
<name>A0A7S0RWY4_9CHLO</name>
<feature type="compositionally biased region" description="Basic residues" evidence="1">
    <location>
        <begin position="21"/>
        <end position="31"/>
    </location>
</feature>
<feature type="region of interest" description="Disordered" evidence="1">
    <location>
        <begin position="123"/>
        <end position="174"/>
    </location>
</feature>
<feature type="compositionally biased region" description="Basic and acidic residues" evidence="1">
    <location>
        <begin position="143"/>
        <end position="152"/>
    </location>
</feature>
<dbReference type="InterPro" id="IPR052584">
    <property type="entry name" value="U2_snRNP_Complex_Component"/>
</dbReference>
<dbReference type="SMART" id="SM00581">
    <property type="entry name" value="PSP"/>
    <property type="match status" value="1"/>
</dbReference>
<feature type="domain" description="PSP proline-rich" evidence="2">
    <location>
        <begin position="323"/>
        <end position="376"/>
    </location>
</feature>
<dbReference type="Pfam" id="PF04046">
    <property type="entry name" value="PSP"/>
    <property type="match status" value="1"/>
</dbReference>
<evidence type="ECO:0000313" key="3">
    <source>
        <dbReference type="EMBL" id="CAD8690046.1"/>
    </source>
</evidence>
<gene>
    <name evidence="3" type="ORF">CLEI1391_LOCUS14817</name>
</gene>
<dbReference type="InterPro" id="IPR006568">
    <property type="entry name" value="PSP_pro-rich"/>
</dbReference>
<sequence length="614" mass="67809">MPEPTSEDYDSAANGGTKVDKKAKAKARKQQQKLNKQLRRQEAEARKQSGTAVAAPAEKKAEDDDIVIEYVSAPLEFGSSEVEDSAADDEMPTMGLGLGFTKAKEDPFAEFKKVFEKFASAEQVTGAAPLDDEDEQADQDGEKEERVKEEAKATTSAPDSDDEEDKDGKKLSRKQRKMLNQLKIAELKQLCERPDVVEVWDVTSTDPQLLVFLKAYRNTVSVPRHWSQKRKYLQGKRGIEKPPFKLPDFIEATGIGDMRQAYSEKEDAKKLKAKQREKMAPKMGRMDIDYQVLHDAFFKYQTRPKLTTLGEVYYEGKEYEARVEGVKPGVLSDELRKALGMTDDSPPPWLINMQRYGPPPSYPNLRVPGLNAPIPPGAQFGYHAGGWGKPPVDEAGNPLYGDVFGQHVGEGESDDEVEKQARWGEMEVVEEESEEEESEEEGEEEEDEDAMQAGIASGMASGMVSGLASGIASSLPSGIETPDVSVQLRKGAESSEPRQLYQVLEQKAAPIGQATLLGTDHVYVIPGQEKKKPAKPGVPGMVNDVEVALTPEEMEGLDEEGIRELYETKLAEARAANKREDFSDLVAAKAAQQKRKAQQKADASKKQKTGGFKF</sequence>
<feature type="region of interest" description="Disordered" evidence="1">
    <location>
        <begin position="587"/>
        <end position="614"/>
    </location>
</feature>
<dbReference type="AlphaFoldDB" id="A0A7S0RWY4"/>